<comment type="subcellular location">
    <subcellularLocation>
        <location evidence="1">Cytoplasm</location>
    </subcellularLocation>
</comment>
<dbReference type="SMART" id="SM00034">
    <property type="entry name" value="CLECT"/>
    <property type="match status" value="2"/>
</dbReference>
<proteinExistence type="inferred from homology"/>
<feature type="domain" description="C-type lectin" evidence="8">
    <location>
        <begin position="409"/>
        <end position="521"/>
    </location>
</feature>
<dbReference type="Gene3D" id="3.30.60.30">
    <property type="match status" value="2"/>
</dbReference>
<evidence type="ECO:0000259" key="7">
    <source>
        <dbReference type="PROSITE" id="PS50026"/>
    </source>
</evidence>
<reference evidence="10 11" key="1">
    <citation type="submission" date="2024-05" db="EMBL/GenBank/DDBJ databases">
        <authorList>
            <person name="Wallberg A."/>
        </authorList>
    </citation>
    <scope>NUCLEOTIDE SEQUENCE [LARGE SCALE GENOMIC DNA]</scope>
</reference>
<evidence type="ECO:0000256" key="2">
    <source>
        <dbReference type="ARBA" id="ARBA00009403"/>
    </source>
</evidence>
<dbReference type="InterPro" id="IPR001304">
    <property type="entry name" value="C-type_lectin-like"/>
</dbReference>
<dbReference type="GO" id="GO:0005737">
    <property type="term" value="C:cytoplasm"/>
    <property type="evidence" value="ECO:0007669"/>
    <property type="project" value="UniProtKB-SubCell"/>
</dbReference>
<dbReference type="PRINTS" id="PR00295">
    <property type="entry name" value="STEFINA"/>
</dbReference>
<feature type="domain" description="EGF-like" evidence="7">
    <location>
        <begin position="1"/>
        <end position="30"/>
    </location>
</feature>
<dbReference type="InterPro" id="IPR050801">
    <property type="entry name" value="Ca-Dep_Lectins_ImmuneDev"/>
</dbReference>
<evidence type="ECO:0000259" key="9">
    <source>
        <dbReference type="PROSITE" id="PS51465"/>
    </source>
</evidence>
<dbReference type="GO" id="GO:0004869">
    <property type="term" value="F:cysteine-type endopeptidase inhibitor activity"/>
    <property type="evidence" value="ECO:0007669"/>
    <property type="project" value="UniProtKB-KW"/>
</dbReference>
<dbReference type="InterPro" id="IPR000010">
    <property type="entry name" value="Cystatin_dom"/>
</dbReference>
<dbReference type="PANTHER" id="PTHR22801:SF63">
    <property type="entry name" value="C-TYPE LECTIN DOMAIN-CONTAINING PROTEIN"/>
    <property type="match status" value="1"/>
</dbReference>
<evidence type="ECO:0000313" key="11">
    <source>
        <dbReference type="Proteomes" id="UP001497623"/>
    </source>
</evidence>
<feature type="domain" description="C-type lectin" evidence="8">
    <location>
        <begin position="209"/>
        <end position="328"/>
    </location>
</feature>
<keyword evidence="5" id="KW-0789">Thiol protease inhibitor</keyword>
<dbReference type="PROSITE" id="PS50041">
    <property type="entry name" value="C_TYPE_LECTIN_2"/>
    <property type="match status" value="2"/>
</dbReference>
<organism evidence="10 11">
    <name type="scientific">Meganyctiphanes norvegica</name>
    <name type="common">Northern krill</name>
    <name type="synonym">Thysanopoda norvegica</name>
    <dbReference type="NCBI Taxonomy" id="48144"/>
    <lineage>
        <taxon>Eukaryota</taxon>
        <taxon>Metazoa</taxon>
        <taxon>Ecdysozoa</taxon>
        <taxon>Arthropoda</taxon>
        <taxon>Crustacea</taxon>
        <taxon>Multicrustacea</taxon>
        <taxon>Malacostraca</taxon>
        <taxon>Eumalacostraca</taxon>
        <taxon>Eucarida</taxon>
        <taxon>Euphausiacea</taxon>
        <taxon>Euphausiidae</taxon>
        <taxon>Meganyctiphanes</taxon>
    </lineage>
</organism>
<feature type="disulfide bond" evidence="6">
    <location>
        <begin position="20"/>
        <end position="29"/>
    </location>
</feature>
<keyword evidence="6" id="KW-1015">Disulfide bond</keyword>
<dbReference type="CDD" id="cd00037">
    <property type="entry name" value="CLECT"/>
    <property type="match status" value="2"/>
</dbReference>
<dbReference type="Pfam" id="PF00031">
    <property type="entry name" value="Cystatin"/>
    <property type="match status" value="1"/>
</dbReference>
<dbReference type="InterPro" id="IPR000742">
    <property type="entry name" value="EGF"/>
</dbReference>
<dbReference type="SUPFAM" id="SSF54403">
    <property type="entry name" value="Cystatin/monellin"/>
    <property type="match status" value="1"/>
</dbReference>
<dbReference type="InterPro" id="IPR016187">
    <property type="entry name" value="CTDL_fold"/>
</dbReference>
<dbReference type="CDD" id="cd00104">
    <property type="entry name" value="KAZAL_FS"/>
    <property type="match status" value="2"/>
</dbReference>
<keyword evidence="11" id="KW-1185">Reference proteome</keyword>
<dbReference type="CDD" id="cd00042">
    <property type="entry name" value="CY"/>
    <property type="match status" value="1"/>
</dbReference>
<dbReference type="Gene3D" id="3.10.100.10">
    <property type="entry name" value="Mannose-Binding Protein A, subunit A"/>
    <property type="match status" value="2"/>
</dbReference>
<dbReference type="SUPFAM" id="SSF100895">
    <property type="entry name" value="Kazal-type serine protease inhibitors"/>
    <property type="match status" value="2"/>
</dbReference>
<dbReference type="Pfam" id="PF00059">
    <property type="entry name" value="Lectin_C"/>
    <property type="match status" value="2"/>
</dbReference>
<dbReference type="InterPro" id="IPR046350">
    <property type="entry name" value="Cystatin_sf"/>
</dbReference>
<dbReference type="SMART" id="SM00280">
    <property type="entry name" value="KAZAL"/>
    <property type="match status" value="2"/>
</dbReference>
<dbReference type="PANTHER" id="PTHR22801">
    <property type="entry name" value="LITHOSTATHINE"/>
    <property type="match status" value="1"/>
</dbReference>
<dbReference type="PROSITE" id="PS01186">
    <property type="entry name" value="EGF_2"/>
    <property type="match status" value="1"/>
</dbReference>
<evidence type="ECO:0000259" key="8">
    <source>
        <dbReference type="PROSITE" id="PS50041"/>
    </source>
</evidence>
<accession>A0AAV2PN52</accession>
<dbReference type="FunFam" id="3.10.450.10:FF:000001">
    <property type="entry name" value="Cystatin-A"/>
    <property type="match status" value="1"/>
</dbReference>
<protein>
    <recommendedName>
        <fullName evidence="12">C-type lectin</fullName>
    </recommendedName>
</protein>
<dbReference type="InterPro" id="IPR002350">
    <property type="entry name" value="Kazal_dom"/>
</dbReference>
<dbReference type="AlphaFoldDB" id="A0AAV2PN52"/>
<dbReference type="PROSITE" id="PS00022">
    <property type="entry name" value="EGF_1"/>
    <property type="match status" value="1"/>
</dbReference>
<evidence type="ECO:0000256" key="6">
    <source>
        <dbReference type="PROSITE-ProRule" id="PRU00076"/>
    </source>
</evidence>
<dbReference type="Gene3D" id="3.10.450.10">
    <property type="match status" value="1"/>
</dbReference>
<evidence type="ECO:0000256" key="5">
    <source>
        <dbReference type="ARBA" id="ARBA00022704"/>
    </source>
</evidence>
<feature type="disulfide bond" evidence="6">
    <location>
        <begin position="2"/>
        <end position="12"/>
    </location>
</feature>
<dbReference type="InterPro" id="IPR001713">
    <property type="entry name" value="Prot_inh_stefin"/>
</dbReference>
<dbReference type="InterPro" id="IPR016186">
    <property type="entry name" value="C-type_lectin-like/link_sf"/>
</dbReference>
<dbReference type="InterPro" id="IPR036058">
    <property type="entry name" value="Kazal_dom_sf"/>
</dbReference>
<evidence type="ECO:0000313" key="10">
    <source>
        <dbReference type="EMBL" id="CAL4060876.1"/>
    </source>
</evidence>
<comment type="caution">
    <text evidence="10">The sequence shown here is derived from an EMBL/GenBank/DDBJ whole genome shotgun (WGS) entry which is preliminary data.</text>
</comment>
<evidence type="ECO:0000256" key="4">
    <source>
        <dbReference type="ARBA" id="ARBA00022690"/>
    </source>
</evidence>
<gene>
    <name evidence="10" type="ORF">MNOR_LOCUS1631</name>
</gene>
<evidence type="ECO:0000256" key="1">
    <source>
        <dbReference type="ARBA" id="ARBA00004496"/>
    </source>
</evidence>
<keyword evidence="3" id="KW-0963">Cytoplasm</keyword>
<dbReference type="SMART" id="SM00043">
    <property type="entry name" value="CY"/>
    <property type="match status" value="1"/>
</dbReference>
<dbReference type="SUPFAM" id="SSF56436">
    <property type="entry name" value="C-type lectin-like"/>
    <property type="match status" value="4"/>
</dbReference>
<comment type="similarity">
    <text evidence="2">Belongs to the cystatin family.</text>
</comment>
<dbReference type="PROSITE" id="PS50026">
    <property type="entry name" value="EGF_3"/>
    <property type="match status" value="1"/>
</dbReference>
<keyword evidence="4" id="KW-0646">Protease inhibitor</keyword>
<name>A0AAV2PN52_MEGNR</name>
<dbReference type="Proteomes" id="UP001497623">
    <property type="component" value="Unassembled WGS sequence"/>
</dbReference>
<sequence length="669" mass="74163">MCKETCHNGGTCSGPETCSCLPGFTGPLCQDVVVCEDHPLCSAMTDDDCKDIIVRGVCPKFCKLCESSHTHVKNCNANCESTFNPVCGTDGKTYENYCQLTLSACWSPEKNIKRAYLGECRREPKNGSFQIEEKEGRQDGNRMTIPVSSCHDGYLEVGNQCVYASETLSSWITAKETCDKRNTVMLEVRGTEIDNYLDNKGCEHPFVLVNGGCLWVPPESKIWKDAIILCEGSGSSLFIPKGNLKIKELVSWIKERRRLENLESRYKEEFFWIGGESTNGTWLNGDFIQSAWKTGGPNKGQCVHIIIDSEDNAIGDMPCSHSHSFVCQKDPMSYWLGATNTWTEDICPEENPVVGSQCLYISDRRLVWSDAKLTCENMNGRLLQPQDDQMILKYHSEYYGGGCIGGVSIGYQCLTFSEEALSWDDASAVCTTNGGRLATLRNPAEVLKYVNDKKNAQFWAGGSDTAKEGNWVWVTGEPFDQFPWASNQPDNGGGDQDCLVIGWQNSFDDQGCNTKHRYICESDNCATPKGTLCTQAIICASDGVTYNNGCAFQEAKCRNPRLVKVDCNEGTIGVPGGLGGVKPADAETQQLLEGLRGEVEERLNEKVDEFTVVSYATQVVAGINYFAKVRVGSNKYIHIRVYQHFTGSLSLDGVQKDKTRDEPITYFQE</sequence>
<evidence type="ECO:0000256" key="3">
    <source>
        <dbReference type="ARBA" id="ARBA00022490"/>
    </source>
</evidence>
<dbReference type="Pfam" id="PF07648">
    <property type="entry name" value="Kazal_2"/>
    <property type="match status" value="2"/>
</dbReference>
<keyword evidence="6" id="KW-0245">EGF-like domain</keyword>
<evidence type="ECO:0008006" key="12">
    <source>
        <dbReference type="Google" id="ProtNLM"/>
    </source>
</evidence>
<dbReference type="EMBL" id="CAXKWB010000443">
    <property type="protein sequence ID" value="CAL4060876.1"/>
    <property type="molecule type" value="Genomic_DNA"/>
</dbReference>
<comment type="caution">
    <text evidence="6">Lacks conserved residue(s) required for the propagation of feature annotation.</text>
</comment>
<dbReference type="Gene3D" id="2.10.25.10">
    <property type="entry name" value="Laminin"/>
    <property type="match status" value="1"/>
</dbReference>
<dbReference type="PROSITE" id="PS51465">
    <property type="entry name" value="KAZAL_2"/>
    <property type="match status" value="1"/>
</dbReference>
<feature type="domain" description="Kazal-like" evidence="9">
    <location>
        <begin position="69"/>
        <end position="122"/>
    </location>
</feature>